<keyword evidence="8 14" id="KW-0436">Ligase</keyword>
<keyword evidence="15" id="KW-1185">Reference proteome</keyword>
<evidence type="ECO:0000256" key="5">
    <source>
        <dbReference type="ARBA" id="ARBA00023306"/>
    </source>
</evidence>
<evidence type="ECO:0000256" key="9">
    <source>
        <dbReference type="RuleBase" id="RU004135"/>
    </source>
</evidence>
<keyword evidence="3 8" id="KW-0133">Cell shape</keyword>
<comment type="catalytic activity">
    <reaction evidence="8 10">
        <text>D-alanyl-D-alanine + UDP-N-acetyl-alpha-D-muramoyl-L-alanyl-gamma-D-glutamyl-meso-2,6-diaminopimelate + ATP = UDP-N-acetyl-alpha-D-muramoyl-L-alanyl-gamma-D-glutamyl-meso-2,6-diaminopimeloyl-D-alanyl-D-alanine + ADP + phosphate + H(+)</text>
        <dbReference type="Rhea" id="RHEA:28374"/>
        <dbReference type="ChEBI" id="CHEBI:15378"/>
        <dbReference type="ChEBI" id="CHEBI:30616"/>
        <dbReference type="ChEBI" id="CHEBI:43474"/>
        <dbReference type="ChEBI" id="CHEBI:57822"/>
        <dbReference type="ChEBI" id="CHEBI:61386"/>
        <dbReference type="ChEBI" id="CHEBI:83905"/>
        <dbReference type="ChEBI" id="CHEBI:456216"/>
        <dbReference type="EC" id="6.3.2.10"/>
    </reaction>
</comment>
<feature type="domain" description="Mur ligase C-terminal" evidence="12">
    <location>
        <begin position="327"/>
        <end position="454"/>
    </location>
</feature>
<keyword evidence="5 8" id="KW-0131">Cell cycle</keyword>
<dbReference type="SUPFAM" id="SSF53244">
    <property type="entry name" value="MurD-like peptide ligases, peptide-binding domain"/>
    <property type="match status" value="2"/>
</dbReference>
<evidence type="ECO:0000256" key="10">
    <source>
        <dbReference type="RuleBase" id="RU004136"/>
    </source>
</evidence>
<evidence type="ECO:0000313" key="14">
    <source>
        <dbReference type="EMBL" id="MCB6183492.1"/>
    </source>
</evidence>
<feature type="binding site" evidence="7">
    <location>
        <position position="378"/>
    </location>
    <ligand>
        <name>meso-2,6-diaminopimelate</name>
        <dbReference type="ChEBI" id="CHEBI:57791"/>
    </ligand>
</feature>
<dbReference type="EC" id="6.3.2.10" evidence="8"/>
<evidence type="ECO:0000256" key="4">
    <source>
        <dbReference type="ARBA" id="ARBA00022984"/>
    </source>
</evidence>
<dbReference type="InterPro" id="IPR000713">
    <property type="entry name" value="Mur_ligase_N"/>
</dbReference>
<comment type="similarity">
    <text evidence="8">Belongs to the MurCDEF family. MurF subfamily.</text>
</comment>
<feature type="binding site" evidence="7">
    <location>
        <position position="181"/>
    </location>
    <ligand>
        <name>UDP-N-acetyl-alpha-D-muramoyl-L-alanyl-D-glutamate</name>
        <dbReference type="ChEBI" id="CHEBI:83900"/>
    </ligand>
</feature>
<evidence type="ECO:0000256" key="7">
    <source>
        <dbReference type="HAMAP-Rule" id="MF_00208"/>
    </source>
</evidence>
<name>A0ABS8D5T5_9NEIS</name>
<keyword evidence="4 8" id="KW-0573">Peptidoglycan synthesis</keyword>
<dbReference type="InterPro" id="IPR005863">
    <property type="entry name" value="UDP-N-AcMur_synth"/>
</dbReference>
<dbReference type="Gene3D" id="3.40.1390.10">
    <property type="entry name" value="MurE/MurF, N-terminal domain"/>
    <property type="match status" value="2"/>
</dbReference>
<feature type="binding site" evidence="7">
    <location>
        <begin position="148"/>
        <end position="149"/>
    </location>
    <ligand>
        <name>UDP-N-acetyl-alpha-D-muramoyl-L-alanyl-D-glutamate</name>
        <dbReference type="ChEBI" id="CHEBI:83900"/>
    </ligand>
</feature>
<dbReference type="InterPro" id="IPR036615">
    <property type="entry name" value="Mur_ligase_C_dom_sf"/>
</dbReference>
<dbReference type="Gene3D" id="3.90.190.20">
    <property type="entry name" value="Mur ligase, C-terminal domain"/>
    <property type="match status" value="2"/>
</dbReference>
<gene>
    <name evidence="7" type="primary">murE</name>
    <name evidence="8" type="synonym">murF</name>
    <name evidence="14" type="ORF">LIN78_08020</name>
</gene>
<dbReference type="EC" id="6.3.2.13" evidence="7"/>
<organism evidence="14 15">
    <name type="scientific">Leeia speluncae</name>
    <dbReference type="NCBI Taxonomy" id="2884804"/>
    <lineage>
        <taxon>Bacteria</taxon>
        <taxon>Pseudomonadati</taxon>
        <taxon>Pseudomonadota</taxon>
        <taxon>Betaproteobacteria</taxon>
        <taxon>Neisseriales</taxon>
        <taxon>Leeiaceae</taxon>
        <taxon>Leeia</taxon>
    </lineage>
</organism>
<comment type="pathway">
    <text evidence="8 9">Cell wall biogenesis; peptidoglycan biosynthesis.</text>
</comment>
<comment type="catalytic activity">
    <reaction evidence="7">
        <text>UDP-N-acetyl-alpha-D-muramoyl-L-alanyl-D-glutamate + meso-2,6-diaminopimelate + ATP = UDP-N-acetyl-alpha-D-muramoyl-L-alanyl-gamma-D-glutamyl-meso-2,6-diaminopimelate + ADP + phosphate + H(+)</text>
        <dbReference type="Rhea" id="RHEA:23676"/>
        <dbReference type="ChEBI" id="CHEBI:15378"/>
        <dbReference type="ChEBI" id="CHEBI:30616"/>
        <dbReference type="ChEBI" id="CHEBI:43474"/>
        <dbReference type="ChEBI" id="CHEBI:57791"/>
        <dbReference type="ChEBI" id="CHEBI:83900"/>
        <dbReference type="ChEBI" id="CHEBI:83905"/>
        <dbReference type="ChEBI" id="CHEBI:456216"/>
        <dbReference type="EC" id="6.3.2.13"/>
    </reaction>
</comment>
<feature type="domain" description="Mur ligase central" evidence="13">
    <location>
        <begin position="589"/>
        <end position="777"/>
    </location>
</feature>
<dbReference type="HAMAP" id="MF_02019">
    <property type="entry name" value="MurF"/>
    <property type="match status" value="1"/>
</dbReference>
<keyword evidence="2 8" id="KW-0132">Cell division</keyword>
<evidence type="ECO:0000256" key="8">
    <source>
        <dbReference type="HAMAP-Rule" id="MF_02019"/>
    </source>
</evidence>
<dbReference type="InterPro" id="IPR013221">
    <property type="entry name" value="Mur_ligase_cen"/>
</dbReference>
<comment type="caution">
    <text evidence="14">The sequence shown here is derived from an EMBL/GenBank/DDBJ whole genome shotgun (WGS) entry which is preliminary data.</text>
</comment>
<dbReference type="InterPro" id="IPR004101">
    <property type="entry name" value="Mur_ligase_C"/>
</dbReference>
<feature type="modified residue" description="N6-carboxylysine" evidence="7">
    <location>
        <position position="215"/>
    </location>
</feature>
<dbReference type="Pfam" id="PF02875">
    <property type="entry name" value="Mur_ligase_C"/>
    <property type="match status" value="2"/>
</dbReference>
<dbReference type="EMBL" id="JAJBZT010000004">
    <property type="protein sequence ID" value="MCB6183492.1"/>
    <property type="molecule type" value="Genomic_DNA"/>
</dbReference>
<dbReference type="InterPro" id="IPR035911">
    <property type="entry name" value="MurE/MurF_N"/>
</dbReference>
<evidence type="ECO:0000259" key="13">
    <source>
        <dbReference type="Pfam" id="PF08245"/>
    </source>
</evidence>
<evidence type="ECO:0000256" key="3">
    <source>
        <dbReference type="ARBA" id="ARBA00022960"/>
    </source>
</evidence>
<accession>A0ABS8D5T5</accession>
<feature type="domain" description="Mur ligase N-terminal catalytic" evidence="11">
    <location>
        <begin position="16"/>
        <end position="92"/>
    </location>
</feature>
<evidence type="ECO:0000259" key="11">
    <source>
        <dbReference type="Pfam" id="PF01225"/>
    </source>
</evidence>
<dbReference type="SUPFAM" id="SSF53623">
    <property type="entry name" value="MurD-like peptide ligases, catalytic domain"/>
    <property type="match status" value="2"/>
</dbReference>
<dbReference type="RefSeq" id="WP_227180277.1">
    <property type="nucleotide sequence ID" value="NZ_JAJBZT010000004.1"/>
</dbReference>
<keyword evidence="8" id="KW-0067">ATP-binding</keyword>
<feature type="domain" description="Mur ligase N-terminal catalytic" evidence="11">
    <location>
        <begin position="508"/>
        <end position="574"/>
    </location>
</feature>
<dbReference type="InterPro" id="IPR036565">
    <property type="entry name" value="Mur-like_cat_sf"/>
</dbReference>
<dbReference type="HAMAP" id="MF_00208">
    <property type="entry name" value="MurE"/>
    <property type="match status" value="1"/>
</dbReference>
<dbReference type="InterPro" id="IPR005761">
    <property type="entry name" value="UDP-N-AcMur-Glu-dNH2Pim_ligase"/>
</dbReference>
<dbReference type="PANTHER" id="PTHR23135:SF4">
    <property type="entry name" value="UDP-N-ACETYLMURAMOYL-L-ALANYL-D-GLUTAMATE--2,6-DIAMINOPIMELATE LIGASE MURE HOMOLOG, CHLOROPLASTIC"/>
    <property type="match status" value="1"/>
</dbReference>
<comment type="caution">
    <text evidence="7">Lacks conserved residue(s) required for the propagation of feature annotation.</text>
</comment>
<dbReference type="PANTHER" id="PTHR23135">
    <property type="entry name" value="MUR LIGASE FAMILY MEMBER"/>
    <property type="match status" value="1"/>
</dbReference>
<dbReference type="NCBIfam" id="TIGR01085">
    <property type="entry name" value="murE"/>
    <property type="match status" value="1"/>
</dbReference>
<comment type="function">
    <text evidence="7">Catalyzes the addition of meso-diaminopimelic acid to the nucleotide precursor UDP-N-acetylmuramoyl-L-alanyl-D-glutamate (UMAG) in the biosynthesis of bacterial cell-wall peptidoglycan.</text>
</comment>
<feature type="short sequence motif" description="Meso-diaminopimelate recognition motif" evidence="7">
    <location>
        <begin position="402"/>
        <end position="405"/>
    </location>
</feature>
<keyword evidence="8" id="KW-0547">Nucleotide-binding</keyword>
<feature type="binding site" evidence="7">
    <location>
        <begin position="106"/>
        <end position="112"/>
    </location>
    <ligand>
        <name>ATP</name>
        <dbReference type="ChEBI" id="CHEBI:30616"/>
    </ligand>
</feature>
<dbReference type="GO" id="GO:0008765">
    <property type="term" value="F:UDP-N-acetylmuramoylalanyl-D-glutamate-2,6-diaminopimelate ligase activity"/>
    <property type="evidence" value="ECO:0007669"/>
    <property type="project" value="UniProtKB-EC"/>
</dbReference>
<evidence type="ECO:0000259" key="12">
    <source>
        <dbReference type="Pfam" id="PF02875"/>
    </source>
</evidence>
<comment type="subcellular location">
    <subcellularLocation>
        <location evidence="8 9">Cytoplasm</location>
    </subcellularLocation>
</comment>
<keyword evidence="7" id="KW-0460">Magnesium</keyword>
<comment type="PTM">
    <text evidence="7">Carboxylation is probably crucial for Mg(2+) binding and, consequently, for the gamma-phosphate positioning of ATP.</text>
</comment>
<keyword evidence="8" id="KW-0963">Cytoplasm</keyword>
<protein>
    <recommendedName>
        <fullName evidence="7 8">Multifunctional fusion protein</fullName>
    </recommendedName>
    <domain>
        <recommendedName>
            <fullName evidence="7">UDP-N-acetylmuramoyl-L-alanyl-D-glutamate--2,6-diaminopimelate ligase</fullName>
            <ecNumber evidence="7">6.3.2.13</ecNumber>
        </recommendedName>
        <alternativeName>
            <fullName evidence="7">Meso-A2pm-adding enzyme</fullName>
        </alternativeName>
        <alternativeName>
            <fullName evidence="7">Meso-diaminopimelate-adding enzyme</fullName>
        </alternativeName>
        <alternativeName>
            <fullName evidence="7">UDP-MurNAc-L-Ala-D-Glu:meso-diaminopimelate ligase</fullName>
        </alternativeName>
        <alternativeName>
            <fullName evidence="7">UDP-MurNAc-tripeptide synthetase</fullName>
        </alternativeName>
        <alternativeName>
            <fullName evidence="7">UDP-N-acetylmuramyl-tripeptide synthetase</fullName>
        </alternativeName>
    </domain>
    <domain>
        <recommendedName>
            <fullName evidence="8">UDP-N-acetylmuramoyl-tripeptide--D-alanyl-D-alanine ligase</fullName>
            <ecNumber evidence="8">6.3.2.10</ecNumber>
        </recommendedName>
        <alternativeName>
            <fullName evidence="8">D-alanyl-D-alanine-adding enzyme</fullName>
        </alternativeName>
    </domain>
</protein>
<evidence type="ECO:0000256" key="1">
    <source>
        <dbReference type="ARBA" id="ARBA00005898"/>
    </source>
</evidence>
<evidence type="ECO:0000313" key="15">
    <source>
        <dbReference type="Proteomes" id="UP001165395"/>
    </source>
</evidence>
<feature type="binding site" evidence="7">
    <location>
        <begin position="402"/>
        <end position="405"/>
    </location>
    <ligand>
        <name>meso-2,6-diaminopimelate</name>
        <dbReference type="ChEBI" id="CHEBI:57791"/>
    </ligand>
</feature>
<feature type="binding site" evidence="7">
    <location>
        <position position="456"/>
    </location>
    <ligand>
        <name>meso-2,6-diaminopimelate</name>
        <dbReference type="ChEBI" id="CHEBI:57791"/>
    </ligand>
</feature>
<feature type="binding site" evidence="7">
    <location>
        <position position="175"/>
    </location>
    <ligand>
        <name>UDP-N-acetyl-alpha-D-muramoyl-L-alanyl-D-glutamate</name>
        <dbReference type="ChEBI" id="CHEBI:83900"/>
    </ligand>
</feature>
<feature type="binding site" evidence="8">
    <location>
        <begin position="591"/>
        <end position="597"/>
    </location>
    <ligand>
        <name>ATP</name>
        <dbReference type="ChEBI" id="CHEBI:30616"/>
    </ligand>
</feature>
<dbReference type="SUPFAM" id="SSF63418">
    <property type="entry name" value="MurE/MurF N-terminal domain"/>
    <property type="match status" value="2"/>
</dbReference>
<feature type="binding site" evidence="7">
    <location>
        <position position="23"/>
    </location>
    <ligand>
        <name>UDP-N-acetyl-alpha-D-muramoyl-L-alanyl-D-glutamate</name>
        <dbReference type="ChEBI" id="CHEBI:83900"/>
    </ligand>
</feature>
<dbReference type="Gene3D" id="3.40.1190.10">
    <property type="entry name" value="Mur-like, catalytic domain"/>
    <property type="match status" value="2"/>
</dbReference>
<sequence>MSPDLIEQFRKLVSDVTSLTIDSREVIDGSAFFALPGEHGDGRDYIAAAIDAGATLIVWECDGFTWNPAWSVKNLPVKDLRQQIGALAASFYGKPAEKMRCIGVTGTNGKTSCTHWLMQAFDLVGKRTAVVGTVGNGFAGNLTEATHTTPMPIALQQLFSRFADAEADIVAMEVSSHALEQGRANAVPFKTALFTNLTRDHLDYHGDMQAYAAAKSKLFAWQGLETAVLNADDPFSGELSNIAEKNGSKVITYGLSVGDIHCTSIDMSIQGLNLAVATPQGGLEVNSRLIGEFNISNLLGVLGVLLAEGFSLPEAKKALEGIESVAGRMQRVGGGDQPLVVVDYAHTPDALEKALGTLKVVLPESGKLISVFGCGGDRDAGKRAVMGGISTRLADFTIITSDNPRTEAVDAILAEVQSGAEQGKYEVIADRKNAIRRAIATAKAGDIILVAGKGHEDYQIIGKTKYHFDDVEEATLALLNAPQDSMTALSYVAKVVGGALIGQDVAFNSVTHDTRLVKSGTLYIARQGATLDGHTLIPDAIAKGATAALVEKASQTYGCPVVLVENADEALGKLAAWWRSRFRIPVAAITGSCGKTTVKDMLAAVCAASVGAENVVATEGSLNNHTGLPLTLLRLRNHHQYAVIEMGMNHLGELSYLTQITRPTVALVNNAQPVHLEGVGSLDGVAKAKGEIYDGLQANGVAIINAEDKYCDYWKSLNAKRHIKTFGFANADVSVSGKCLPLESHVEIRSNLGKIEATLKQPGEHNVLNAAAVTAVAQSLGLSNESIKAGLASYQGSKGRLQQKPAKFGGRLIDDSYNANPASMKAALDVLARLDGTRIYVMGGMGELGVDSQSLHAEVGQYAVGKVNYLLAWGGDSFAAAKQFGENGYFFEDFQALLNKVATLVDKDVTVLVKGSRSMKMERVVEFLMGEA</sequence>
<dbReference type="NCBIfam" id="NF001124">
    <property type="entry name" value="PRK00139.1-2"/>
    <property type="match status" value="1"/>
</dbReference>
<proteinExistence type="inferred from homology"/>
<feature type="binding site" evidence="7">
    <location>
        <position position="452"/>
    </location>
    <ligand>
        <name>meso-2,6-diaminopimelate</name>
        <dbReference type="ChEBI" id="CHEBI:57791"/>
    </ligand>
</feature>
<feature type="binding site" evidence="7">
    <location>
        <position position="183"/>
    </location>
    <ligand>
        <name>UDP-N-acetyl-alpha-D-muramoyl-L-alanyl-D-glutamate</name>
        <dbReference type="ChEBI" id="CHEBI:83900"/>
    </ligand>
</feature>
<dbReference type="Pfam" id="PF08245">
    <property type="entry name" value="Mur_ligase_M"/>
    <property type="match status" value="2"/>
</dbReference>
<dbReference type="NCBIfam" id="NF001126">
    <property type="entry name" value="PRK00139.1-4"/>
    <property type="match status" value="1"/>
</dbReference>
<feature type="domain" description="Mur ligase C-terminal" evidence="12">
    <location>
        <begin position="799"/>
        <end position="917"/>
    </location>
</feature>
<dbReference type="NCBIfam" id="TIGR01143">
    <property type="entry name" value="murF"/>
    <property type="match status" value="1"/>
</dbReference>
<comment type="function">
    <text evidence="8 10">Involved in cell wall formation. Catalyzes the final step in the synthesis of UDP-N-acetylmuramoyl-pentapeptide, the precursor of murein.</text>
</comment>
<feature type="domain" description="Mur ligase central" evidence="13">
    <location>
        <begin position="104"/>
        <end position="304"/>
    </location>
</feature>
<dbReference type="Pfam" id="PF01225">
    <property type="entry name" value="Mur_ligase"/>
    <property type="match status" value="2"/>
</dbReference>
<evidence type="ECO:0000256" key="6">
    <source>
        <dbReference type="ARBA" id="ARBA00023316"/>
    </source>
</evidence>
<reference evidence="14" key="1">
    <citation type="submission" date="2021-10" db="EMBL/GenBank/DDBJ databases">
        <title>The complete genome sequence of Leeia sp. TBRC 13508.</title>
        <authorList>
            <person name="Charoenyingcharoen P."/>
            <person name="Yukphan P."/>
        </authorList>
    </citation>
    <scope>NUCLEOTIDE SEQUENCE</scope>
    <source>
        <strain evidence="14">TBRC 13508</strain>
    </source>
</reference>
<comment type="cofactor">
    <cofactor evidence="7">
        <name>Mg(2+)</name>
        <dbReference type="ChEBI" id="CHEBI:18420"/>
    </cofactor>
</comment>
<dbReference type="Proteomes" id="UP001165395">
    <property type="component" value="Unassembled WGS sequence"/>
</dbReference>
<keyword evidence="6 8" id="KW-0961">Cell wall biogenesis/degradation</keyword>
<evidence type="ECO:0000256" key="2">
    <source>
        <dbReference type="ARBA" id="ARBA00022618"/>
    </source>
</evidence>
<comment type="similarity">
    <text evidence="1 7">Belongs to the MurCDEF family. MurE subfamily.</text>
</comment>